<gene>
    <name evidence="1" type="ORF">BZJ21_16010</name>
</gene>
<dbReference type="EMBL" id="MUFR01000229">
    <property type="protein sequence ID" value="OOF29429.1"/>
    <property type="molecule type" value="Genomic_DNA"/>
</dbReference>
<accession>A0ABX3KLQ9</accession>
<protein>
    <recommendedName>
        <fullName evidence="3">IS256 family transposase</fullName>
    </recommendedName>
</protein>
<evidence type="ECO:0000313" key="2">
    <source>
        <dbReference type="Proteomes" id="UP000189431"/>
    </source>
</evidence>
<keyword evidence="2" id="KW-1185">Reference proteome</keyword>
<organism evidence="1 2">
    <name type="scientific">Salinivibrio costicola subsp. alcaliphilus</name>
    <dbReference type="NCBI Taxonomy" id="272773"/>
    <lineage>
        <taxon>Bacteria</taxon>
        <taxon>Pseudomonadati</taxon>
        <taxon>Pseudomonadota</taxon>
        <taxon>Gammaproteobacteria</taxon>
        <taxon>Vibrionales</taxon>
        <taxon>Vibrionaceae</taxon>
        <taxon>Salinivibrio</taxon>
    </lineage>
</organism>
<comment type="caution">
    <text evidence="1">The sequence shown here is derived from an EMBL/GenBank/DDBJ whole genome shotgun (WGS) entry which is preliminary data.</text>
</comment>
<proteinExistence type="predicted"/>
<dbReference type="Proteomes" id="UP000189431">
    <property type="component" value="Unassembled WGS sequence"/>
</dbReference>
<evidence type="ECO:0008006" key="3">
    <source>
        <dbReference type="Google" id="ProtNLM"/>
    </source>
</evidence>
<name>A0ABX3KLQ9_SALCS</name>
<feature type="non-terminal residue" evidence="1">
    <location>
        <position position="1"/>
    </location>
</feature>
<sequence>RTNKTKSCGSRKTTLSMACKLMRTAEANWRRLRGFTLLADVIKGVKFRDGVREPEGDQQDTALDAIHQI</sequence>
<reference evidence="2" key="1">
    <citation type="submission" date="2017-01" db="EMBL/GenBank/DDBJ databases">
        <title>Draft genome of the species Salinivibrio costicola subsp. alcaliphilus.</title>
        <authorList>
            <person name="Lopez-Hermoso C."/>
            <person name="De La Haba R."/>
            <person name="Sanchez-Porro C."/>
            <person name="Ventosa A."/>
        </authorList>
    </citation>
    <scope>NUCLEOTIDE SEQUENCE [LARGE SCALE GENOMIC DNA]</scope>
    <source>
        <strain evidence="2">CBH448</strain>
    </source>
</reference>
<evidence type="ECO:0000313" key="1">
    <source>
        <dbReference type="EMBL" id="OOF29429.1"/>
    </source>
</evidence>